<protein>
    <submittedName>
        <fullName evidence="2">Uncharacterized protein</fullName>
    </submittedName>
</protein>
<proteinExistence type="predicted"/>
<feature type="region of interest" description="Disordered" evidence="1">
    <location>
        <begin position="45"/>
        <end position="68"/>
    </location>
</feature>
<feature type="compositionally biased region" description="Basic and acidic residues" evidence="1">
    <location>
        <begin position="53"/>
        <end position="68"/>
    </location>
</feature>
<sequence length="68" mass="7346">MKIYSPNKEYTGISASVPFCGGVGETDDPYLIQWFKSHGYQVEEAGKESASSLKEKDKNGDGGKKAGE</sequence>
<dbReference type="Proteomes" id="UP001652395">
    <property type="component" value="Unassembled WGS sequence"/>
</dbReference>
<keyword evidence="3" id="KW-1185">Reference proteome</keyword>
<evidence type="ECO:0000256" key="1">
    <source>
        <dbReference type="SAM" id="MobiDB-lite"/>
    </source>
</evidence>
<accession>A0ABT2V1K4</accession>
<dbReference type="RefSeq" id="WP_158359501.1">
    <property type="nucleotide sequence ID" value="NZ_JAOQJF010000029.1"/>
</dbReference>
<evidence type="ECO:0000313" key="2">
    <source>
        <dbReference type="EMBL" id="MCU6800761.1"/>
    </source>
</evidence>
<gene>
    <name evidence="2" type="ORF">OCV69_12610</name>
</gene>
<reference evidence="2 3" key="1">
    <citation type="journal article" date="2021" name="ISME Commun">
        <title>Automated analysis of genomic sequences facilitates high-throughput and comprehensive description of bacteria.</title>
        <authorList>
            <person name="Hitch T.C.A."/>
        </authorList>
    </citation>
    <scope>NUCLEOTIDE SEQUENCE [LARGE SCALE GENOMIC DNA]</scope>
    <source>
        <strain evidence="3">f_CCE</strain>
    </source>
</reference>
<comment type="caution">
    <text evidence="2">The sequence shown here is derived from an EMBL/GenBank/DDBJ whole genome shotgun (WGS) entry which is preliminary data.</text>
</comment>
<evidence type="ECO:0000313" key="3">
    <source>
        <dbReference type="Proteomes" id="UP001652395"/>
    </source>
</evidence>
<dbReference type="EMBL" id="JAOQJF010000029">
    <property type="protein sequence ID" value="MCU6800761.1"/>
    <property type="molecule type" value="Genomic_DNA"/>
</dbReference>
<organism evidence="2 3">
    <name type="scientific">Alitiscatomonas aceti</name>
    <dbReference type="NCBI Taxonomy" id="2981724"/>
    <lineage>
        <taxon>Bacteria</taxon>
        <taxon>Bacillati</taxon>
        <taxon>Bacillota</taxon>
        <taxon>Clostridia</taxon>
        <taxon>Lachnospirales</taxon>
        <taxon>Lachnospiraceae</taxon>
        <taxon>Alitiscatomonas</taxon>
    </lineage>
</organism>
<name>A0ABT2V1K4_9FIRM</name>